<evidence type="ECO:0000313" key="2">
    <source>
        <dbReference type="Ensembl" id="ENSFHEP00000032535.1"/>
    </source>
</evidence>
<accession>A0A3Q2UM12</accession>
<evidence type="ECO:0000256" key="1">
    <source>
        <dbReference type="SAM" id="Phobius"/>
    </source>
</evidence>
<protein>
    <submittedName>
        <fullName evidence="2">Uncharacterized protein</fullName>
    </submittedName>
</protein>
<sequence>VTLTTETGHQNLRLFRAIYLDEVEATVVGDEGRDLLAVLDELDSHTLPNGRVGLLGLYTDDSLGVRGSSEGVGLQGRSQVSLLVLFVVPFLLTAVIAELPGASFSSPSKNPIYDDINKLWPVKCEKLEHNFAFPALHI</sequence>
<evidence type="ECO:0000313" key="3">
    <source>
        <dbReference type="Proteomes" id="UP000265000"/>
    </source>
</evidence>
<dbReference type="Ensembl" id="ENSFHET00000026004.1">
    <property type="protein sequence ID" value="ENSFHEP00000032535.1"/>
    <property type="gene ID" value="ENSFHEG00000019059.1"/>
</dbReference>
<reference evidence="2" key="1">
    <citation type="submission" date="2025-08" db="UniProtKB">
        <authorList>
            <consortium name="Ensembl"/>
        </authorList>
    </citation>
    <scope>IDENTIFICATION</scope>
</reference>
<dbReference type="GeneTree" id="ENSGT00940000174941"/>
<name>A0A3Q2UM12_FUNHE</name>
<feature type="transmembrane region" description="Helical" evidence="1">
    <location>
        <begin position="80"/>
        <end position="99"/>
    </location>
</feature>
<organism evidence="2 3">
    <name type="scientific">Fundulus heteroclitus</name>
    <name type="common">Killifish</name>
    <name type="synonym">Mummichog</name>
    <dbReference type="NCBI Taxonomy" id="8078"/>
    <lineage>
        <taxon>Eukaryota</taxon>
        <taxon>Metazoa</taxon>
        <taxon>Chordata</taxon>
        <taxon>Craniata</taxon>
        <taxon>Vertebrata</taxon>
        <taxon>Euteleostomi</taxon>
        <taxon>Actinopterygii</taxon>
        <taxon>Neopterygii</taxon>
        <taxon>Teleostei</taxon>
        <taxon>Neoteleostei</taxon>
        <taxon>Acanthomorphata</taxon>
        <taxon>Ovalentaria</taxon>
        <taxon>Atherinomorphae</taxon>
        <taxon>Cyprinodontiformes</taxon>
        <taxon>Fundulidae</taxon>
        <taxon>Fundulus</taxon>
    </lineage>
</organism>
<keyword evidence="3" id="KW-1185">Reference proteome</keyword>
<dbReference type="AlphaFoldDB" id="A0A3Q2UM12"/>
<dbReference type="STRING" id="8078.ENSFHEP00000032535"/>
<keyword evidence="1" id="KW-0472">Membrane</keyword>
<proteinExistence type="predicted"/>
<reference evidence="2" key="2">
    <citation type="submission" date="2025-09" db="UniProtKB">
        <authorList>
            <consortium name="Ensembl"/>
        </authorList>
    </citation>
    <scope>IDENTIFICATION</scope>
</reference>
<keyword evidence="1" id="KW-1133">Transmembrane helix</keyword>
<dbReference type="Proteomes" id="UP000265000">
    <property type="component" value="Unplaced"/>
</dbReference>
<keyword evidence="1" id="KW-0812">Transmembrane</keyword>